<dbReference type="PANTHER" id="PTHR43592:SF15">
    <property type="entry name" value="CAAX AMINO TERMINAL PROTEASE FAMILY PROTEIN"/>
    <property type="match status" value="1"/>
</dbReference>
<protein>
    <submittedName>
        <fullName evidence="3">Type II CAAX endopeptidase family protein</fullName>
    </submittedName>
</protein>
<dbReference type="Pfam" id="PF02517">
    <property type="entry name" value="Rce1-like"/>
    <property type="match status" value="1"/>
</dbReference>
<evidence type="ECO:0000313" key="3">
    <source>
        <dbReference type="EMBL" id="WFL78237.1"/>
    </source>
</evidence>
<keyword evidence="4" id="KW-1185">Reference proteome</keyword>
<feature type="transmembrane region" description="Helical" evidence="1">
    <location>
        <begin position="219"/>
        <end position="240"/>
    </location>
</feature>
<evidence type="ECO:0000259" key="2">
    <source>
        <dbReference type="Pfam" id="PF02517"/>
    </source>
</evidence>
<feature type="transmembrane region" description="Helical" evidence="1">
    <location>
        <begin position="23"/>
        <end position="46"/>
    </location>
</feature>
<feature type="transmembrane region" description="Helical" evidence="1">
    <location>
        <begin position="52"/>
        <end position="71"/>
    </location>
</feature>
<dbReference type="Proteomes" id="UP001215827">
    <property type="component" value="Chromosome"/>
</dbReference>
<sequence length="248" mass="27095">MTTTIEQYQMQPPELQGMGWGRFLLQILSVGIVYIAASVPPIVILGQGSNGILASVATSMLGALVVAWFWLRRDGTLTEAWILARPASWPKTLLMALGTTIAIILWFSLGAMLVEALGFNAPEVQMVLDFVVESPLSFVLWIVVVAWLAAGLGEELLWRGFLFDRLNRLAGIKGRIWLALLIQAAAFGLPHIYQGMGGVLITGVVGLFLGWVRIKSSWSLLPCVLAHAAVDTVMMSLAYAQKLEWIAF</sequence>
<reference evidence="3 4" key="1">
    <citation type="submission" date="2023-03" db="EMBL/GenBank/DDBJ databases">
        <title>Altererythrobacter sp. CAU 1644 isolated from sand.</title>
        <authorList>
            <person name="Kim W."/>
        </authorList>
    </citation>
    <scope>NUCLEOTIDE SEQUENCE [LARGE SCALE GENOMIC DNA]</scope>
    <source>
        <strain evidence="3 4">CAU 1644</strain>
    </source>
</reference>
<feature type="transmembrane region" description="Helical" evidence="1">
    <location>
        <begin position="170"/>
        <end position="189"/>
    </location>
</feature>
<feature type="transmembrane region" description="Helical" evidence="1">
    <location>
        <begin position="195"/>
        <end position="212"/>
    </location>
</feature>
<organism evidence="3 4">
    <name type="scientific">Altererythrobacter arenosus</name>
    <dbReference type="NCBI Taxonomy" id="3032592"/>
    <lineage>
        <taxon>Bacteria</taxon>
        <taxon>Pseudomonadati</taxon>
        <taxon>Pseudomonadota</taxon>
        <taxon>Alphaproteobacteria</taxon>
        <taxon>Sphingomonadales</taxon>
        <taxon>Erythrobacteraceae</taxon>
        <taxon>Altererythrobacter</taxon>
    </lineage>
</organism>
<keyword evidence="1" id="KW-0812">Transmembrane</keyword>
<keyword evidence="1" id="KW-1133">Transmembrane helix</keyword>
<feature type="transmembrane region" description="Helical" evidence="1">
    <location>
        <begin position="138"/>
        <end position="158"/>
    </location>
</feature>
<dbReference type="EMBL" id="CP121106">
    <property type="protein sequence ID" value="WFL78237.1"/>
    <property type="molecule type" value="Genomic_DNA"/>
</dbReference>
<feature type="transmembrane region" description="Helical" evidence="1">
    <location>
        <begin position="92"/>
        <end position="118"/>
    </location>
</feature>
<dbReference type="InterPro" id="IPR003675">
    <property type="entry name" value="Rce1/LyrA-like_dom"/>
</dbReference>
<evidence type="ECO:0000313" key="4">
    <source>
        <dbReference type="Proteomes" id="UP001215827"/>
    </source>
</evidence>
<dbReference type="PANTHER" id="PTHR43592">
    <property type="entry name" value="CAAX AMINO TERMINAL PROTEASE"/>
    <property type="match status" value="1"/>
</dbReference>
<name>A0ABY8FT89_9SPHN</name>
<keyword evidence="1" id="KW-0472">Membrane</keyword>
<proteinExistence type="predicted"/>
<accession>A0ABY8FT89</accession>
<feature type="domain" description="CAAX prenyl protease 2/Lysostaphin resistance protein A-like" evidence="2">
    <location>
        <begin position="138"/>
        <end position="232"/>
    </location>
</feature>
<dbReference type="RefSeq" id="WP_278016927.1">
    <property type="nucleotide sequence ID" value="NZ_CP121106.1"/>
</dbReference>
<gene>
    <name evidence="3" type="ORF">P7228_04010</name>
</gene>
<evidence type="ECO:0000256" key="1">
    <source>
        <dbReference type="SAM" id="Phobius"/>
    </source>
</evidence>